<dbReference type="PANTHER" id="PTHR14187:SF5">
    <property type="entry name" value="HEAT SHOCK 70 KDA PROTEIN 12A"/>
    <property type="match status" value="1"/>
</dbReference>
<sequence length="1284" mass="144695">MLSNESQHIKDRNGADLLEASLAGESKHEKDKYEYVVGIDFGTTYSGVAYSRVGDEDHLGRPVVFDIGRWPRHTAHVLSKIPTRSVYRHGELIKWGDQALNYKEREDVEILTMYKLLLSENNLYVDVPTLPLGFNITRVIADYLRELYHHTYNTLCKVKGKKMDKSKVRFCLTVPAVWTEKAKIIMRNAAIEANIINVSDHQDRLLLVGEPEAAALYCNTMLEQYYLKHGDTFLICDAGGGTVDLVVYRINNKPEGQKYLIEVAAGDGGLCGSVNLDQKFKLYVTEQVRYLTGLDLDEDELVYIVKDFITTHKENVTYPEDYATELSRRPIDEDDAIAIKLPFRFGDFETDTNITLYIADGHLNIPIREVRRVIFDPVVNEVLDLIRAQCHGVEKLDAIFLVGGFGQSDYLIGKIQATFSEKVGIIARPEFGQMAIVRGAVFMGLTPLSVKERVIRRTYGYQCALVYDEIADSGRPKVEKDGAAYCNGRFLPYASKGDVKGIDYSVSVQFAGYYRDKKQSIRLFAYDGENDQIPRYTDDERVQEIIKFDIVMPELPDVHPDKTVDIIVRFFLYQTEIKLEVTIEHTKKVYTGLYPRETGSIANFIGRLRVTDNTNDIGIESSYEQHLRRPNHENESEIGIIGNRSESEGSFKNLDATRFGISEDTKKEYDFVVGIDFGTTYSGVAYARVGDVDGRGVPILSEVSKWPMRGNQVTNQAPTVSVYENGKMIRWGHQKVGPHVQKKGQDIVSMFKLHLDETKSVNIPPLPQGVTIVQVISDYLKALFDHAFGIMSNTLGSSLNRSKLRFCLTVPAVWTENAKIVMRAAAIQAGIVDVSDPQDRLLLVGEPEAAALYCETFIKQYDLHHQHNFLICDAGGGTVDLVVYRINIEGSENSLIEEVAGDGGMCGSVTLDLRFRHLVSDRVTALTRDKISPELSSAELDEIVRVFAQGQKFAIYDPSDDNYDDDLIAVTLPHRFASIEAQYGDVTIEDCILLISPMSIIKNVFDPIVDQVLALVESQFSKVERKLDAIFLVGGFGQSSFLFTRLRARLGHTVRLVCTPSRGEMAIVRGAVLMGLNPRFVKQRVVRRTYGYECALEFTEGLDPEDLKTETKNGEIFCNKRFLQYALKGDIKDIDYFAETSFMSYYSGNPVLHLFGYDGDTNKIPRHTTDKSVKEILDFLIELPDLPGKGPYDLIEINVKFYLYQTEIKLQVEIENHIQIYTGSFKKESVKMLGDLDAKFEELDIKHGTKNIETSYSDTKDTIPSTLPEDSGHIFGNIPEPSLS</sequence>
<accession>A0ABP9XQN2</accession>
<gene>
    <name evidence="1" type="ORF">HPULCUR_002488</name>
</gene>
<evidence type="ECO:0000313" key="1">
    <source>
        <dbReference type="EMBL" id="GAA5797109.1"/>
    </source>
</evidence>
<keyword evidence="2" id="KW-1185">Reference proteome</keyword>
<dbReference type="Proteomes" id="UP001476247">
    <property type="component" value="Unassembled WGS sequence"/>
</dbReference>
<protein>
    <recommendedName>
        <fullName evidence="3">Actin-like ATPase domain-containing protein</fullName>
    </recommendedName>
</protein>
<dbReference type="Gene3D" id="3.30.420.40">
    <property type="match status" value="4"/>
</dbReference>
<dbReference type="PANTHER" id="PTHR14187">
    <property type="entry name" value="ALPHA KINASE/ELONGATION FACTOR 2 KINASE"/>
    <property type="match status" value="1"/>
</dbReference>
<dbReference type="SUPFAM" id="SSF53067">
    <property type="entry name" value="Actin-like ATPase domain"/>
    <property type="match status" value="4"/>
</dbReference>
<dbReference type="InterPro" id="IPR043129">
    <property type="entry name" value="ATPase_NBD"/>
</dbReference>
<comment type="caution">
    <text evidence="1">The sequence shown here is derived from an EMBL/GenBank/DDBJ whole genome shotgun (WGS) entry which is preliminary data.</text>
</comment>
<dbReference type="EMBL" id="BAABUJ010000007">
    <property type="protein sequence ID" value="GAA5797109.1"/>
    <property type="molecule type" value="Genomic_DNA"/>
</dbReference>
<evidence type="ECO:0008006" key="3">
    <source>
        <dbReference type="Google" id="ProtNLM"/>
    </source>
</evidence>
<organism evidence="1 2">
    <name type="scientific">Helicostylum pulchrum</name>
    <dbReference type="NCBI Taxonomy" id="562976"/>
    <lineage>
        <taxon>Eukaryota</taxon>
        <taxon>Fungi</taxon>
        <taxon>Fungi incertae sedis</taxon>
        <taxon>Mucoromycota</taxon>
        <taxon>Mucoromycotina</taxon>
        <taxon>Mucoromycetes</taxon>
        <taxon>Mucorales</taxon>
        <taxon>Mucorineae</taxon>
        <taxon>Mucoraceae</taxon>
        <taxon>Helicostylum</taxon>
    </lineage>
</organism>
<proteinExistence type="predicted"/>
<name>A0ABP9XQN2_9FUNG</name>
<evidence type="ECO:0000313" key="2">
    <source>
        <dbReference type="Proteomes" id="UP001476247"/>
    </source>
</evidence>
<reference evidence="1 2" key="1">
    <citation type="submission" date="2024-04" db="EMBL/GenBank/DDBJ databases">
        <title>genome sequences of Mucor flavus KT1a and Helicostylum pulchrum KT1b strains isolation_sourced from the surface of a dry-aged beef.</title>
        <authorList>
            <person name="Toyotome T."/>
            <person name="Hosono M."/>
            <person name="Torimaru M."/>
            <person name="Fukuda K."/>
            <person name="Mikami N."/>
        </authorList>
    </citation>
    <scope>NUCLEOTIDE SEQUENCE [LARGE SCALE GENOMIC DNA]</scope>
    <source>
        <strain evidence="1 2">KT1b</strain>
    </source>
</reference>
<dbReference type="Gene3D" id="3.90.640.10">
    <property type="entry name" value="Actin, Chain A, domain 4"/>
    <property type="match status" value="2"/>
</dbReference>